<keyword evidence="5 11" id="KW-0812">Transmembrane</keyword>
<keyword evidence="8" id="KW-0811">Translocation</keyword>
<evidence type="ECO:0000256" key="10">
    <source>
        <dbReference type="SAM" id="MobiDB-lite"/>
    </source>
</evidence>
<evidence type="ECO:0000256" key="11">
    <source>
        <dbReference type="SAM" id="Phobius"/>
    </source>
</evidence>
<proteinExistence type="inferred from homology"/>
<evidence type="ECO:0000256" key="9">
    <source>
        <dbReference type="ARBA" id="ARBA00023136"/>
    </source>
</evidence>
<comment type="caution">
    <text evidence="12">The sequence shown here is derived from an EMBL/GenBank/DDBJ whole genome shotgun (WGS) entry which is preliminary data.</text>
</comment>
<evidence type="ECO:0000256" key="8">
    <source>
        <dbReference type="ARBA" id="ARBA00023010"/>
    </source>
</evidence>
<dbReference type="InterPro" id="IPR003849">
    <property type="entry name" value="Preprotein_translocase_YajC"/>
</dbReference>
<evidence type="ECO:0000313" key="13">
    <source>
        <dbReference type="Proteomes" id="UP000035034"/>
    </source>
</evidence>
<dbReference type="NCBIfam" id="TIGR00739">
    <property type="entry name" value="yajC"/>
    <property type="match status" value="1"/>
</dbReference>
<evidence type="ECO:0000256" key="4">
    <source>
        <dbReference type="ARBA" id="ARBA00022475"/>
    </source>
</evidence>
<accession>H0QZL4</accession>
<comment type="similarity">
    <text evidence="2">Belongs to the YajC family.</text>
</comment>
<dbReference type="PANTHER" id="PTHR33909:SF1">
    <property type="entry name" value="SEC TRANSLOCON ACCESSORY COMPLEX SUBUNIT YAJC"/>
    <property type="match status" value="1"/>
</dbReference>
<keyword evidence="7 11" id="KW-1133">Transmembrane helix</keyword>
<evidence type="ECO:0000256" key="5">
    <source>
        <dbReference type="ARBA" id="ARBA00022692"/>
    </source>
</evidence>
<evidence type="ECO:0000256" key="7">
    <source>
        <dbReference type="ARBA" id="ARBA00022989"/>
    </source>
</evidence>
<feature type="compositionally biased region" description="Acidic residues" evidence="10">
    <location>
        <begin position="99"/>
        <end position="110"/>
    </location>
</feature>
<dbReference type="eggNOG" id="COG1862">
    <property type="taxonomic scope" value="Bacteria"/>
</dbReference>
<dbReference type="GO" id="GO:0015031">
    <property type="term" value="P:protein transport"/>
    <property type="evidence" value="ECO:0007669"/>
    <property type="project" value="UniProtKB-KW"/>
</dbReference>
<keyword evidence="4" id="KW-1003">Cell membrane</keyword>
<dbReference type="AlphaFoldDB" id="H0QZL4"/>
<dbReference type="Proteomes" id="UP000035034">
    <property type="component" value="Unassembled WGS sequence"/>
</dbReference>
<keyword evidence="13" id="KW-1185">Reference proteome</keyword>
<feature type="transmembrane region" description="Helical" evidence="11">
    <location>
        <begin position="6"/>
        <end position="22"/>
    </location>
</feature>
<organism evidence="12 13">
    <name type="scientific">Gordonia effusa NBRC 100432</name>
    <dbReference type="NCBI Taxonomy" id="1077974"/>
    <lineage>
        <taxon>Bacteria</taxon>
        <taxon>Bacillati</taxon>
        <taxon>Actinomycetota</taxon>
        <taxon>Actinomycetes</taxon>
        <taxon>Mycobacteriales</taxon>
        <taxon>Gordoniaceae</taxon>
        <taxon>Gordonia</taxon>
    </lineage>
</organism>
<evidence type="ECO:0000313" key="12">
    <source>
        <dbReference type="EMBL" id="GAB18265.1"/>
    </source>
</evidence>
<protein>
    <submittedName>
        <fullName evidence="12">Protein-export membrane protein YajC</fullName>
    </submittedName>
</protein>
<evidence type="ECO:0000256" key="2">
    <source>
        <dbReference type="ARBA" id="ARBA00006742"/>
    </source>
</evidence>
<keyword evidence="6" id="KW-0653">Protein transport</keyword>
<sequence>MGSELLFPILLVLLGGFMYLSIRKQKKRMAEVQEMQSSATTGARVQLTSGLYGTVIDTNSDSVDVEIAPGVVTRWNKLAIREVVLTEDAAATYPGALLDENDDEADEDTAVDGPSLIKDAPEDGSSDVPSLEKDTTDKPADEK</sequence>
<keyword evidence="9 11" id="KW-0472">Membrane</keyword>
<dbReference type="EMBL" id="BAEH01000050">
    <property type="protein sequence ID" value="GAB18265.1"/>
    <property type="molecule type" value="Genomic_DNA"/>
</dbReference>
<dbReference type="PANTHER" id="PTHR33909">
    <property type="entry name" value="SEC TRANSLOCON ACCESSORY COMPLEX SUBUNIT YAJC"/>
    <property type="match status" value="1"/>
</dbReference>
<dbReference type="SMART" id="SM01323">
    <property type="entry name" value="YajC"/>
    <property type="match status" value="1"/>
</dbReference>
<gene>
    <name evidence="12" type="primary">yajC</name>
    <name evidence="12" type="ORF">GOEFS_050_00430</name>
</gene>
<dbReference type="STRING" id="1077974.GOEFS_050_00430"/>
<dbReference type="RefSeq" id="WP_007317602.1">
    <property type="nucleotide sequence ID" value="NZ_BAEH01000050.1"/>
</dbReference>
<evidence type="ECO:0000256" key="1">
    <source>
        <dbReference type="ARBA" id="ARBA00004162"/>
    </source>
</evidence>
<feature type="region of interest" description="Disordered" evidence="10">
    <location>
        <begin position="94"/>
        <end position="143"/>
    </location>
</feature>
<feature type="compositionally biased region" description="Basic and acidic residues" evidence="10">
    <location>
        <begin position="130"/>
        <end position="143"/>
    </location>
</feature>
<evidence type="ECO:0000256" key="3">
    <source>
        <dbReference type="ARBA" id="ARBA00022448"/>
    </source>
</evidence>
<evidence type="ECO:0000256" key="6">
    <source>
        <dbReference type="ARBA" id="ARBA00022927"/>
    </source>
</evidence>
<dbReference type="Pfam" id="PF02699">
    <property type="entry name" value="YajC"/>
    <property type="match status" value="1"/>
</dbReference>
<comment type="subcellular location">
    <subcellularLocation>
        <location evidence="1">Cell membrane</location>
        <topology evidence="1">Single-pass membrane protein</topology>
    </subcellularLocation>
</comment>
<reference evidence="12 13" key="1">
    <citation type="submission" date="2011-12" db="EMBL/GenBank/DDBJ databases">
        <title>Whole genome shotgun sequence of Gordonia effusa NBRC 100432.</title>
        <authorList>
            <person name="Yoshida I."/>
            <person name="Takarada H."/>
            <person name="Hosoyama A."/>
            <person name="Tsuchikane K."/>
            <person name="Katsumata H."/>
            <person name="Yamazaki S."/>
            <person name="Fujita N."/>
        </authorList>
    </citation>
    <scope>NUCLEOTIDE SEQUENCE [LARGE SCALE GENOMIC DNA]</scope>
    <source>
        <strain evidence="12 13">NBRC 100432</strain>
    </source>
</reference>
<name>H0QZL4_9ACTN</name>
<keyword evidence="3" id="KW-0813">Transport</keyword>
<dbReference type="GO" id="GO:0005886">
    <property type="term" value="C:plasma membrane"/>
    <property type="evidence" value="ECO:0007669"/>
    <property type="project" value="UniProtKB-SubCell"/>
</dbReference>
<dbReference type="OrthoDB" id="2200301at2"/>